<dbReference type="GeneID" id="34522625"/>
<dbReference type="RefSeq" id="XP_022461237.1">
    <property type="nucleotide sequence ID" value="XM_022600413.1"/>
</dbReference>
<dbReference type="Pfam" id="PF12900">
    <property type="entry name" value="Pyridox_ox_2"/>
    <property type="match status" value="1"/>
</dbReference>
<evidence type="ECO:0008006" key="3">
    <source>
        <dbReference type="Google" id="ProtNLM"/>
    </source>
</evidence>
<dbReference type="PANTHER" id="PTHR34071">
    <property type="entry name" value="5-NITROIMIDAZOLE ANTIBIOTICS RESISTANCE PROTEIN, NIMA-FAMILY-RELATED PROTEIN-RELATED"/>
    <property type="match status" value="1"/>
</dbReference>
<evidence type="ECO:0000313" key="2">
    <source>
        <dbReference type="Proteomes" id="UP000019384"/>
    </source>
</evidence>
<accession>W6MRB2</accession>
<protein>
    <recommendedName>
        <fullName evidence="3">Flavin-nucleotide-binding protein</fullName>
    </recommendedName>
</protein>
<dbReference type="PANTHER" id="PTHR34071:SF2">
    <property type="entry name" value="FLAVIN-NUCLEOTIDE-BINDING PROTEIN"/>
    <property type="match status" value="1"/>
</dbReference>
<evidence type="ECO:0000313" key="1">
    <source>
        <dbReference type="EMBL" id="CDK29249.1"/>
    </source>
</evidence>
<dbReference type="InterPro" id="IPR024747">
    <property type="entry name" value="Pyridox_Oxase-rel"/>
</dbReference>
<keyword evidence="2" id="KW-1185">Reference proteome</keyword>
<dbReference type="AlphaFoldDB" id="W6MRB2"/>
<dbReference type="STRING" id="1382522.W6MRB2"/>
<proteinExistence type="predicted"/>
<dbReference type="OrthoDB" id="444432at2759"/>
<gene>
    <name evidence="1" type="ORF">KUCA_T00005237001</name>
</gene>
<dbReference type="Proteomes" id="UP000019384">
    <property type="component" value="Unassembled WGS sequence"/>
</dbReference>
<reference evidence="1" key="1">
    <citation type="submission" date="2013-12" db="EMBL/GenBank/DDBJ databases">
        <authorList>
            <person name="Genoscope - CEA"/>
        </authorList>
    </citation>
    <scope>NUCLEOTIDE SEQUENCE</scope>
    <source>
        <strain evidence="1">CBS 1993</strain>
    </source>
</reference>
<dbReference type="Gene3D" id="2.30.110.10">
    <property type="entry name" value="Electron Transport, Fmn-binding Protein, Chain A"/>
    <property type="match status" value="1"/>
</dbReference>
<dbReference type="EMBL" id="HG793130">
    <property type="protein sequence ID" value="CDK29249.1"/>
    <property type="molecule type" value="Genomic_DNA"/>
</dbReference>
<dbReference type="HOGENOM" id="CLU_067890_0_1_1"/>
<dbReference type="InterPro" id="IPR012349">
    <property type="entry name" value="Split_barrel_FMN-bd"/>
</dbReference>
<dbReference type="SUPFAM" id="SSF50475">
    <property type="entry name" value="FMN-binding split barrel"/>
    <property type="match status" value="1"/>
</dbReference>
<organism evidence="1 2">
    <name type="scientific">Kuraishia capsulata CBS 1993</name>
    <dbReference type="NCBI Taxonomy" id="1382522"/>
    <lineage>
        <taxon>Eukaryota</taxon>
        <taxon>Fungi</taxon>
        <taxon>Dikarya</taxon>
        <taxon>Ascomycota</taxon>
        <taxon>Saccharomycotina</taxon>
        <taxon>Pichiomycetes</taxon>
        <taxon>Pichiales</taxon>
        <taxon>Pichiaceae</taxon>
        <taxon>Kuraishia</taxon>
    </lineage>
</organism>
<reference evidence="1" key="2">
    <citation type="submission" date="2014-02" db="EMBL/GenBank/DDBJ databases">
        <title>Complete DNA sequence of /Kuraishia capsulata/ illustrates novel genomic features among budding yeasts (/Saccharomycotina/).</title>
        <authorList>
            <person name="Morales L."/>
            <person name="Noel B."/>
            <person name="Porcel B."/>
            <person name="Marcet-Houben M."/>
            <person name="Hullo M-F."/>
            <person name="Sacerdot C."/>
            <person name="Tekaia F."/>
            <person name="Leh-Louis V."/>
            <person name="Despons L."/>
            <person name="Khanna V."/>
            <person name="Aury J-M."/>
            <person name="Barbe V."/>
            <person name="Couloux A."/>
            <person name="Labadie K."/>
            <person name="Pelletier E."/>
            <person name="Souciet J-L."/>
            <person name="Boekhout T."/>
            <person name="Gabaldon T."/>
            <person name="Wincker P."/>
            <person name="Dujon B."/>
        </authorList>
    </citation>
    <scope>NUCLEOTIDE SEQUENCE</scope>
    <source>
        <strain evidence="1">CBS 1993</strain>
    </source>
</reference>
<name>W6MRB2_9ASCO</name>
<sequence>MSYPQTKQNSIRVYKKRARYDYETVHGIFEDSYVVHVAFQRPGDGQLENQPMVSAMGYYLEEPCLYIHGNAASMLAKGTKEEAALPVCVTASHVDGIIFTYTPNGHALNYRSAVIHGNAQLVKDADEKDYALKQMFDQMLPGRWDNSAPVDPNAVKHVHVFRVTIESASAKVRTGMGDLGTPVPGVFAGSIPYFGSLGEPVAATPDMEIPSHISDLVETRSRKWKEYAEKVSHD</sequence>